<evidence type="ECO:0000313" key="2">
    <source>
        <dbReference type="EMBL" id="KAK9144921.1"/>
    </source>
</evidence>
<sequence length="73" mass="7685">MVARDAELRRDLIQEFNASKWPFTVPLIVDAVGPNGHADTSNMATPAGAPASTDVEAKTDTEGKETLTATTLA</sequence>
<dbReference type="AlphaFoldDB" id="A0AAP0K352"/>
<organism evidence="2 3">
    <name type="scientific">Stephania japonica</name>
    <dbReference type="NCBI Taxonomy" id="461633"/>
    <lineage>
        <taxon>Eukaryota</taxon>
        <taxon>Viridiplantae</taxon>
        <taxon>Streptophyta</taxon>
        <taxon>Embryophyta</taxon>
        <taxon>Tracheophyta</taxon>
        <taxon>Spermatophyta</taxon>
        <taxon>Magnoliopsida</taxon>
        <taxon>Ranunculales</taxon>
        <taxon>Menispermaceae</taxon>
        <taxon>Menispermoideae</taxon>
        <taxon>Cissampelideae</taxon>
        <taxon>Stephania</taxon>
    </lineage>
</organism>
<dbReference type="Proteomes" id="UP001417504">
    <property type="component" value="Unassembled WGS sequence"/>
</dbReference>
<evidence type="ECO:0000256" key="1">
    <source>
        <dbReference type="SAM" id="MobiDB-lite"/>
    </source>
</evidence>
<proteinExistence type="predicted"/>
<feature type="region of interest" description="Disordered" evidence="1">
    <location>
        <begin position="34"/>
        <end position="73"/>
    </location>
</feature>
<name>A0AAP0K352_9MAGN</name>
<reference evidence="2 3" key="1">
    <citation type="submission" date="2024-01" db="EMBL/GenBank/DDBJ databases">
        <title>Genome assemblies of Stephania.</title>
        <authorList>
            <person name="Yang L."/>
        </authorList>
    </citation>
    <scope>NUCLEOTIDE SEQUENCE [LARGE SCALE GENOMIC DNA]</scope>
    <source>
        <strain evidence="2">QJT</strain>
        <tissue evidence="2">Leaf</tissue>
    </source>
</reference>
<accession>A0AAP0K352</accession>
<evidence type="ECO:0000313" key="3">
    <source>
        <dbReference type="Proteomes" id="UP001417504"/>
    </source>
</evidence>
<dbReference type="EMBL" id="JBBNAE010000002">
    <property type="protein sequence ID" value="KAK9144921.1"/>
    <property type="molecule type" value="Genomic_DNA"/>
</dbReference>
<gene>
    <name evidence="2" type="ORF">Sjap_004824</name>
</gene>
<feature type="compositionally biased region" description="Basic and acidic residues" evidence="1">
    <location>
        <begin position="55"/>
        <end position="65"/>
    </location>
</feature>
<protein>
    <submittedName>
        <fullName evidence="2">Uncharacterized protein</fullName>
    </submittedName>
</protein>
<keyword evidence="3" id="KW-1185">Reference proteome</keyword>
<comment type="caution">
    <text evidence="2">The sequence shown here is derived from an EMBL/GenBank/DDBJ whole genome shotgun (WGS) entry which is preliminary data.</text>
</comment>